<dbReference type="InterPro" id="IPR036412">
    <property type="entry name" value="HAD-like_sf"/>
</dbReference>
<accession>A0ABZ1F9S7</accession>
<protein>
    <submittedName>
        <fullName evidence="1">HAD-IA family hydrolase</fullName>
    </submittedName>
</protein>
<dbReference type="InterPro" id="IPR023214">
    <property type="entry name" value="HAD_sf"/>
</dbReference>
<evidence type="ECO:0000313" key="1">
    <source>
        <dbReference type="EMBL" id="WSB66790.1"/>
    </source>
</evidence>
<dbReference type="PANTHER" id="PTHR43611">
    <property type="entry name" value="ALPHA-D-GLUCOSE 1-PHOSPHATE PHOSPHATASE"/>
    <property type="match status" value="1"/>
</dbReference>
<dbReference type="Gene3D" id="3.40.50.1000">
    <property type="entry name" value="HAD superfamily/HAD-like"/>
    <property type="match status" value="1"/>
</dbReference>
<dbReference type="NCBIfam" id="TIGR01549">
    <property type="entry name" value="HAD-SF-IA-v1"/>
    <property type="match status" value="1"/>
</dbReference>
<name>A0ABZ1F9S7_9ACTN</name>
<dbReference type="InterPro" id="IPR006439">
    <property type="entry name" value="HAD-SF_hydro_IA"/>
</dbReference>
<dbReference type="PANTHER" id="PTHR43611:SF3">
    <property type="entry name" value="FLAVIN MONONUCLEOTIDE HYDROLASE 1, CHLOROPLATIC"/>
    <property type="match status" value="1"/>
</dbReference>
<dbReference type="Pfam" id="PF00702">
    <property type="entry name" value="Hydrolase"/>
    <property type="match status" value="1"/>
</dbReference>
<organism evidence="1 2">
    <name type="scientific">Streptomyces decoyicus</name>
    <dbReference type="NCBI Taxonomy" id="249567"/>
    <lineage>
        <taxon>Bacteria</taxon>
        <taxon>Bacillati</taxon>
        <taxon>Actinomycetota</taxon>
        <taxon>Actinomycetes</taxon>
        <taxon>Kitasatosporales</taxon>
        <taxon>Streptomycetaceae</taxon>
        <taxon>Streptomyces</taxon>
    </lineage>
</organism>
<sequence>MEERQFPYQPGQMCPARAHIPVVLVTNATLELESDLASLGLADFSGHVVSSARLGVAKPDRQIYEVAAERAGVALDRCLFVDDRAENVEAAVALGMVGVHYGEPADLRESVSFLLDSSHAAVSLSGDVE</sequence>
<dbReference type="Proteomes" id="UP001344251">
    <property type="component" value="Chromosome"/>
</dbReference>
<dbReference type="SUPFAM" id="SSF56784">
    <property type="entry name" value="HAD-like"/>
    <property type="match status" value="1"/>
</dbReference>
<dbReference type="GO" id="GO:0016787">
    <property type="term" value="F:hydrolase activity"/>
    <property type="evidence" value="ECO:0007669"/>
    <property type="project" value="UniProtKB-KW"/>
</dbReference>
<reference evidence="1 2" key="1">
    <citation type="submission" date="2022-10" db="EMBL/GenBank/DDBJ databases">
        <title>The complete genomes of actinobacterial strains from the NBC collection.</title>
        <authorList>
            <person name="Joergensen T.S."/>
            <person name="Alvarez Arevalo M."/>
            <person name="Sterndorff E.B."/>
            <person name="Faurdal D."/>
            <person name="Vuksanovic O."/>
            <person name="Mourched A.-S."/>
            <person name="Charusanti P."/>
            <person name="Shaw S."/>
            <person name="Blin K."/>
            <person name="Weber T."/>
        </authorList>
    </citation>
    <scope>NUCLEOTIDE SEQUENCE [LARGE SCALE GENOMIC DNA]</scope>
    <source>
        <strain evidence="1 2">NBC 01774</strain>
    </source>
</reference>
<keyword evidence="2" id="KW-1185">Reference proteome</keyword>
<evidence type="ECO:0000313" key="2">
    <source>
        <dbReference type="Proteomes" id="UP001344251"/>
    </source>
</evidence>
<keyword evidence="1" id="KW-0378">Hydrolase</keyword>
<dbReference type="NCBIfam" id="TIGR01509">
    <property type="entry name" value="HAD-SF-IA-v3"/>
    <property type="match status" value="1"/>
</dbReference>
<dbReference type="EMBL" id="CP109106">
    <property type="protein sequence ID" value="WSB66790.1"/>
    <property type="molecule type" value="Genomic_DNA"/>
</dbReference>
<gene>
    <name evidence="1" type="ORF">OG863_01745</name>
</gene>
<dbReference type="RefSeq" id="WP_326615952.1">
    <property type="nucleotide sequence ID" value="NZ_CP109106.1"/>
</dbReference>
<proteinExistence type="predicted"/>